<reference evidence="10" key="1">
    <citation type="journal article" date="2023" name="Science">
        <title>Genome structures resolve the early diversification of teleost fishes.</title>
        <authorList>
            <person name="Parey E."/>
            <person name="Louis A."/>
            <person name="Montfort J."/>
            <person name="Bouchez O."/>
            <person name="Roques C."/>
            <person name="Iampietro C."/>
            <person name="Lluch J."/>
            <person name="Castinel A."/>
            <person name="Donnadieu C."/>
            <person name="Desvignes T."/>
            <person name="Floi Bucao C."/>
            <person name="Jouanno E."/>
            <person name="Wen M."/>
            <person name="Mejri S."/>
            <person name="Dirks R."/>
            <person name="Jansen H."/>
            <person name="Henkel C."/>
            <person name="Chen W.J."/>
            <person name="Zahm M."/>
            <person name="Cabau C."/>
            <person name="Klopp C."/>
            <person name="Thompson A.W."/>
            <person name="Robinson-Rechavi M."/>
            <person name="Braasch I."/>
            <person name="Lecointre G."/>
            <person name="Bobe J."/>
            <person name="Postlethwait J.H."/>
            <person name="Berthelot C."/>
            <person name="Roest Crollius H."/>
            <person name="Guiguen Y."/>
        </authorList>
    </citation>
    <scope>NUCLEOTIDE SEQUENCE</scope>
    <source>
        <strain evidence="10">WJC10195</strain>
    </source>
</reference>
<gene>
    <name evidence="10" type="ORF">SKAU_G00274640</name>
</gene>
<evidence type="ECO:0000256" key="6">
    <source>
        <dbReference type="ARBA" id="ARBA00023157"/>
    </source>
</evidence>
<keyword evidence="6" id="KW-1015">Disulfide bond</keyword>
<comment type="similarity">
    <text evidence="2">Belongs to the chondromodulin-1 family.</text>
</comment>
<dbReference type="SMART" id="SM01039">
    <property type="entry name" value="BRICHOS"/>
    <property type="match status" value="1"/>
</dbReference>
<evidence type="ECO:0000256" key="2">
    <source>
        <dbReference type="ARBA" id="ARBA00009898"/>
    </source>
</evidence>
<protein>
    <recommendedName>
        <fullName evidence="9">BRICHOS domain-containing protein</fullName>
    </recommendedName>
</protein>
<keyword evidence="7" id="KW-0325">Glycoprotein</keyword>
<dbReference type="Proteomes" id="UP001152622">
    <property type="component" value="Chromosome 10"/>
</dbReference>
<dbReference type="EMBL" id="JAINUF010000010">
    <property type="protein sequence ID" value="KAJ8348875.1"/>
    <property type="molecule type" value="Genomic_DNA"/>
</dbReference>
<name>A0A9Q1F173_SYNKA</name>
<keyword evidence="4 8" id="KW-1133">Transmembrane helix</keyword>
<dbReference type="GO" id="GO:0016020">
    <property type="term" value="C:membrane"/>
    <property type="evidence" value="ECO:0007669"/>
    <property type="project" value="UniProtKB-SubCell"/>
</dbReference>
<feature type="non-terminal residue" evidence="10">
    <location>
        <position position="1"/>
    </location>
</feature>
<feature type="transmembrane region" description="Helical" evidence="8">
    <location>
        <begin position="113"/>
        <end position="132"/>
    </location>
</feature>
<organism evidence="10 11">
    <name type="scientific">Synaphobranchus kaupii</name>
    <name type="common">Kaup's arrowtooth eel</name>
    <dbReference type="NCBI Taxonomy" id="118154"/>
    <lineage>
        <taxon>Eukaryota</taxon>
        <taxon>Metazoa</taxon>
        <taxon>Chordata</taxon>
        <taxon>Craniata</taxon>
        <taxon>Vertebrata</taxon>
        <taxon>Euteleostomi</taxon>
        <taxon>Actinopterygii</taxon>
        <taxon>Neopterygii</taxon>
        <taxon>Teleostei</taxon>
        <taxon>Anguilliformes</taxon>
        <taxon>Synaphobranchidae</taxon>
        <taxon>Synaphobranchus</taxon>
    </lineage>
</organism>
<accession>A0A9Q1F173</accession>
<dbReference type="InterPro" id="IPR043405">
    <property type="entry name" value="Chondromodulin/Tenomodulin"/>
</dbReference>
<feature type="domain" description="BRICHOS" evidence="9">
    <location>
        <begin position="175"/>
        <end position="270"/>
    </location>
</feature>
<dbReference type="AlphaFoldDB" id="A0A9Q1F173"/>
<evidence type="ECO:0000313" key="11">
    <source>
        <dbReference type="Proteomes" id="UP001152622"/>
    </source>
</evidence>
<comment type="subcellular location">
    <subcellularLocation>
        <location evidence="1">Membrane</location>
        <topology evidence="1">Single-pass membrane protein</topology>
    </subcellularLocation>
</comment>
<dbReference type="InterPro" id="IPR007084">
    <property type="entry name" value="BRICHOS_dom"/>
</dbReference>
<dbReference type="GO" id="GO:0001937">
    <property type="term" value="P:negative regulation of endothelial cell proliferation"/>
    <property type="evidence" value="ECO:0007669"/>
    <property type="project" value="TreeGrafter"/>
</dbReference>
<dbReference type="Gene3D" id="3.30.390.150">
    <property type="match status" value="1"/>
</dbReference>
<dbReference type="PANTHER" id="PTHR14064">
    <property type="entry name" value="CHONDROMODULIN-RELATED"/>
    <property type="match status" value="1"/>
</dbReference>
<sequence>NVVEIPRFSSILSEVSKGNSGKLLHRIPGHGTTSALRSGKHKSFGITIPSESTLPLSRVLVCSRYIVLRLNKQCCTFRSKSMATNGQSNSQEVLWKDVEFGTEKKNRYRGYQVGAVVLGLILLSLTLCVFNMKQFWSDKPGRVYDLRYKVVLDGAETESVMEIDPAHRIEIIRMGNGSEEVLEIHDFKNGMTGIRFAKQQRCYIKRQTKELPEQAPTEPEDTDMLEDDGPVVLAEELQEWVPSAEPIANRAFLLDSKISEICQHLPIHWIHPSLLKDVEFPDAENTEEVSMVRGQRQVRDVLDHQPVNDYREVGLELDNRLDERGYCCQYCRRGYRYCRRYYEPLGGYWPYPYYYQGGRVICQVLMPCNWWIARMLGRV</sequence>
<evidence type="ECO:0000313" key="10">
    <source>
        <dbReference type="EMBL" id="KAJ8348875.1"/>
    </source>
</evidence>
<proteinExistence type="inferred from homology"/>
<evidence type="ECO:0000256" key="1">
    <source>
        <dbReference type="ARBA" id="ARBA00004167"/>
    </source>
</evidence>
<dbReference type="OrthoDB" id="5985282at2759"/>
<evidence type="ECO:0000256" key="4">
    <source>
        <dbReference type="ARBA" id="ARBA00022989"/>
    </source>
</evidence>
<evidence type="ECO:0000256" key="7">
    <source>
        <dbReference type="ARBA" id="ARBA00023180"/>
    </source>
</evidence>
<keyword evidence="3 8" id="KW-0812">Transmembrane</keyword>
<dbReference type="GO" id="GO:0016525">
    <property type="term" value="P:negative regulation of angiogenesis"/>
    <property type="evidence" value="ECO:0007669"/>
    <property type="project" value="TreeGrafter"/>
</dbReference>
<dbReference type="PANTHER" id="PTHR14064:SF3">
    <property type="entry name" value="TENOMODULIN"/>
    <property type="match status" value="1"/>
</dbReference>
<evidence type="ECO:0000259" key="9">
    <source>
        <dbReference type="PROSITE" id="PS50869"/>
    </source>
</evidence>
<keyword evidence="11" id="KW-1185">Reference proteome</keyword>
<evidence type="ECO:0000256" key="5">
    <source>
        <dbReference type="ARBA" id="ARBA00023136"/>
    </source>
</evidence>
<evidence type="ECO:0000256" key="8">
    <source>
        <dbReference type="SAM" id="Phobius"/>
    </source>
</evidence>
<dbReference type="Pfam" id="PF04089">
    <property type="entry name" value="BRICHOS"/>
    <property type="match status" value="1"/>
</dbReference>
<comment type="caution">
    <text evidence="10">The sequence shown here is derived from an EMBL/GenBank/DDBJ whole genome shotgun (WGS) entry which is preliminary data.</text>
</comment>
<keyword evidence="5 8" id="KW-0472">Membrane</keyword>
<evidence type="ECO:0000256" key="3">
    <source>
        <dbReference type="ARBA" id="ARBA00022692"/>
    </source>
</evidence>
<dbReference type="PROSITE" id="PS50869">
    <property type="entry name" value="BRICHOS"/>
    <property type="match status" value="1"/>
</dbReference>